<comment type="caution">
    <text evidence="1">The sequence shown here is derived from an EMBL/GenBank/DDBJ whole genome shotgun (WGS) entry which is preliminary data.</text>
</comment>
<protein>
    <recommendedName>
        <fullName evidence="3">Helix-turn-helix protein</fullName>
    </recommendedName>
</protein>
<name>A0ABY0T6P5_9PROT</name>
<dbReference type="Proteomes" id="UP000183471">
    <property type="component" value="Unassembled WGS sequence"/>
</dbReference>
<evidence type="ECO:0000313" key="1">
    <source>
        <dbReference type="EMBL" id="SDQ34849.1"/>
    </source>
</evidence>
<evidence type="ECO:0008006" key="3">
    <source>
        <dbReference type="Google" id="ProtNLM"/>
    </source>
</evidence>
<reference evidence="1 2" key="1">
    <citation type="submission" date="2016-10" db="EMBL/GenBank/DDBJ databases">
        <authorList>
            <person name="Varghese N."/>
            <person name="Submissions S."/>
        </authorList>
    </citation>
    <scope>NUCLEOTIDE SEQUENCE [LARGE SCALE GENOMIC DNA]</scope>
    <source>
        <strain evidence="1 2">Nl1</strain>
    </source>
</reference>
<dbReference type="InterPro" id="IPR010982">
    <property type="entry name" value="Lambda_DNA-bd_dom_sf"/>
</dbReference>
<sequence>MSVQSTPQQTKIARSAVQLSQGLVATDVGINRSYLSQFERSLNN</sequence>
<keyword evidence="2" id="KW-1185">Reference proteome</keyword>
<organism evidence="1 2">
    <name type="scientific">Nitrosospira multiformis</name>
    <dbReference type="NCBI Taxonomy" id="1231"/>
    <lineage>
        <taxon>Bacteria</taxon>
        <taxon>Pseudomonadati</taxon>
        <taxon>Pseudomonadota</taxon>
        <taxon>Betaproteobacteria</taxon>
        <taxon>Nitrosomonadales</taxon>
        <taxon>Nitrosomonadaceae</taxon>
        <taxon>Nitrosospira</taxon>
    </lineage>
</organism>
<dbReference type="SUPFAM" id="SSF47413">
    <property type="entry name" value="lambda repressor-like DNA-binding domains"/>
    <property type="match status" value="1"/>
</dbReference>
<dbReference type="EMBL" id="FNKY01000001">
    <property type="protein sequence ID" value="SDQ34849.1"/>
    <property type="molecule type" value="Genomic_DNA"/>
</dbReference>
<proteinExistence type="predicted"/>
<evidence type="ECO:0000313" key="2">
    <source>
        <dbReference type="Proteomes" id="UP000183471"/>
    </source>
</evidence>
<accession>A0ABY0T6P5</accession>
<gene>
    <name evidence="1" type="ORF">SAMN05216402_0498</name>
</gene>